<organism evidence="2 3">
    <name type="scientific">Portunus trituberculatus</name>
    <name type="common">Swimming crab</name>
    <name type="synonym">Neptunus trituberculatus</name>
    <dbReference type="NCBI Taxonomy" id="210409"/>
    <lineage>
        <taxon>Eukaryota</taxon>
        <taxon>Metazoa</taxon>
        <taxon>Ecdysozoa</taxon>
        <taxon>Arthropoda</taxon>
        <taxon>Crustacea</taxon>
        <taxon>Multicrustacea</taxon>
        <taxon>Malacostraca</taxon>
        <taxon>Eumalacostraca</taxon>
        <taxon>Eucarida</taxon>
        <taxon>Decapoda</taxon>
        <taxon>Pleocyemata</taxon>
        <taxon>Brachyura</taxon>
        <taxon>Eubrachyura</taxon>
        <taxon>Portunoidea</taxon>
        <taxon>Portunidae</taxon>
        <taxon>Portuninae</taxon>
        <taxon>Portunus</taxon>
    </lineage>
</organism>
<sequence length="110" mass="11768">MANTSCEKDRKGSAATLPLSVPAISLGLAGISSVPSQSLAEVDTFALGFWHRVETRVARLFCVLNSLGLGVVPSLLSSWFAAVTVSKELLQLSQCLFTLYTVDDLHAHFS</sequence>
<reference evidence="2 3" key="1">
    <citation type="submission" date="2019-05" db="EMBL/GenBank/DDBJ databases">
        <title>Another draft genome of Portunus trituberculatus and its Hox gene families provides insights of decapod evolution.</title>
        <authorList>
            <person name="Jeong J.-H."/>
            <person name="Song I."/>
            <person name="Kim S."/>
            <person name="Choi T."/>
            <person name="Kim D."/>
            <person name="Ryu S."/>
            <person name="Kim W."/>
        </authorList>
    </citation>
    <scope>NUCLEOTIDE SEQUENCE [LARGE SCALE GENOMIC DNA]</scope>
    <source>
        <tissue evidence="2">Muscle</tissue>
    </source>
</reference>
<evidence type="ECO:0000313" key="2">
    <source>
        <dbReference type="EMBL" id="MPC19901.1"/>
    </source>
</evidence>
<keyword evidence="3" id="KW-1185">Reference proteome</keyword>
<name>A0A5B7DEQ6_PORTR</name>
<dbReference type="Proteomes" id="UP000324222">
    <property type="component" value="Unassembled WGS sequence"/>
</dbReference>
<comment type="caution">
    <text evidence="2">The sequence shown here is derived from an EMBL/GenBank/DDBJ whole genome shotgun (WGS) entry which is preliminary data.</text>
</comment>
<evidence type="ECO:0000256" key="1">
    <source>
        <dbReference type="SAM" id="Phobius"/>
    </source>
</evidence>
<feature type="transmembrane region" description="Helical" evidence="1">
    <location>
        <begin position="60"/>
        <end position="82"/>
    </location>
</feature>
<accession>A0A5B7DEQ6</accession>
<keyword evidence="1" id="KW-1133">Transmembrane helix</keyword>
<keyword evidence="1" id="KW-0472">Membrane</keyword>
<proteinExistence type="predicted"/>
<dbReference type="EMBL" id="VSRR010000814">
    <property type="protein sequence ID" value="MPC19901.1"/>
    <property type="molecule type" value="Genomic_DNA"/>
</dbReference>
<protein>
    <submittedName>
        <fullName evidence="2">Uncharacterized protein</fullName>
    </submittedName>
</protein>
<gene>
    <name evidence="2" type="ORF">E2C01_012833</name>
</gene>
<evidence type="ECO:0000313" key="3">
    <source>
        <dbReference type="Proteomes" id="UP000324222"/>
    </source>
</evidence>
<keyword evidence="1" id="KW-0812">Transmembrane</keyword>
<dbReference type="AlphaFoldDB" id="A0A5B7DEQ6"/>